<organism evidence="1 2">
    <name type="scientific">Leptosia nina</name>
    <dbReference type="NCBI Taxonomy" id="320188"/>
    <lineage>
        <taxon>Eukaryota</taxon>
        <taxon>Metazoa</taxon>
        <taxon>Ecdysozoa</taxon>
        <taxon>Arthropoda</taxon>
        <taxon>Hexapoda</taxon>
        <taxon>Insecta</taxon>
        <taxon>Pterygota</taxon>
        <taxon>Neoptera</taxon>
        <taxon>Endopterygota</taxon>
        <taxon>Lepidoptera</taxon>
        <taxon>Glossata</taxon>
        <taxon>Ditrysia</taxon>
        <taxon>Papilionoidea</taxon>
        <taxon>Pieridae</taxon>
        <taxon>Pierinae</taxon>
        <taxon>Leptosia</taxon>
    </lineage>
</organism>
<reference evidence="1 2" key="1">
    <citation type="submission" date="2023-11" db="EMBL/GenBank/DDBJ databases">
        <authorList>
            <person name="Okamura Y."/>
        </authorList>
    </citation>
    <scope>NUCLEOTIDE SEQUENCE [LARGE SCALE GENOMIC DNA]</scope>
</reference>
<proteinExistence type="predicted"/>
<protein>
    <submittedName>
        <fullName evidence="1">Uncharacterized protein</fullName>
    </submittedName>
</protein>
<comment type="caution">
    <text evidence="1">The sequence shown here is derived from an EMBL/GenBank/DDBJ whole genome shotgun (WGS) entry which is preliminary data.</text>
</comment>
<name>A0AAV1K088_9NEOP</name>
<sequence length="351" mass="40052">MKPQQNNSGEPSKSVITVMFLNNTESGKDTKRNANCSDAASNLSKDASRRSRDIVNNYSSLECVQCDSRDMPRSDKCYSGDIDATVNCLDGEECHTEVHPQYIKRGCMARSRLNRTFVCKCPLCNDKPFDDAASYEYKTVRDWEYDNRRLQTAVIGLDLLCKVCDTKGINRGVDKQCREGKDIPSTLCEEDEDICYSQHTPFGLVDRGCYNINRNITTYFCACNLCNYIAISEMPHIFSRKQDWVENVIEITRNRRLRQSIYKDMSCLRCEVNITTKSGDILDNTNCLEGNIGGLPLQLCAENEICAVKAIRSEGYLWRGCVSRPLYNYWWTLCETDLCNVDALVSMFDKH</sequence>
<dbReference type="AlphaFoldDB" id="A0AAV1K088"/>
<accession>A0AAV1K088</accession>
<gene>
    <name evidence="1" type="ORF">LNINA_LOCUS14008</name>
</gene>
<evidence type="ECO:0000313" key="1">
    <source>
        <dbReference type="EMBL" id="CAK1555172.1"/>
    </source>
</evidence>
<dbReference type="EMBL" id="CAVLEF010000280">
    <property type="protein sequence ID" value="CAK1555172.1"/>
    <property type="molecule type" value="Genomic_DNA"/>
</dbReference>
<keyword evidence="2" id="KW-1185">Reference proteome</keyword>
<evidence type="ECO:0000313" key="2">
    <source>
        <dbReference type="Proteomes" id="UP001497472"/>
    </source>
</evidence>
<dbReference type="Proteomes" id="UP001497472">
    <property type="component" value="Unassembled WGS sequence"/>
</dbReference>